<keyword evidence="3" id="KW-1185">Reference proteome</keyword>
<dbReference type="Proteomes" id="UP000282084">
    <property type="component" value="Unassembled WGS sequence"/>
</dbReference>
<name>A0A495VJ65_9PSEU</name>
<protein>
    <submittedName>
        <fullName evidence="2">Uncharacterized protein</fullName>
    </submittedName>
</protein>
<feature type="compositionally biased region" description="Basic and acidic residues" evidence="1">
    <location>
        <begin position="81"/>
        <end position="102"/>
    </location>
</feature>
<comment type="caution">
    <text evidence="2">The sequence shown here is derived from an EMBL/GenBank/DDBJ whole genome shotgun (WGS) entry which is preliminary data.</text>
</comment>
<dbReference type="AlphaFoldDB" id="A0A495VJ65"/>
<feature type="region of interest" description="Disordered" evidence="1">
    <location>
        <begin position="51"/>
        <end position="125"/>
    </location>
</feature>
<evidence type="ECO:0000256" key="1">
    <source>
        <dbReference type="SAM" id="MobiDB-lite"/>
    </source>
</evidence>
<feature type="compositionally biased region" description="Basic and acidic residues" evidence="1">
    <location>
        <begin position="115"/>
        <end position="125"/>
    </location>
</feature>
<proteinExistence type="predicted"/>
<dbReference type="RefSeq" id="WP_147455308.1">
    <property type="nucleotide sequence ID" value="NZ_RBXO01000002.1"/>
</dbReference>
<organism evidence="2 3">
    <name type="scientific">Saccharothrix australiensis</name>
    <dbReference type="NCBI Taxonomy" id="2072"/>
    <lineage>
        <taxon>Bacteria</taxon>
        <taxon>Bacillati</taxon>
        <taxon>Actinomycetota</taxon>
        <taxon>Actinomycetes</taxon>
        <taxon>Pseudonocardiales</taxon>
        <taxon>Pseudonocardiaceae</taxon>
        <taxon>Saccharothrix</taxon>
    </lineage>
</organism>
<accession>A0A495VJ65</accession>
<evidence type="ECO:0000313" key="3">
    <source>
        <dbReference type="Proteomes" id="UP000282084"/>
    </source>
</evidence>
<dbReference type="EMBL" id="RBXO01000002">
    <property type="protein sequence ID" value="RKT49356.1"/>
    <property type="molecule type" value="Genomic_DNA"/>
</dbReference>
<gene>
    <name evidence="2" type="ORF">C8E97_6735</name>
</gene>
<sequence>MAPRYLRATSGFMTADGVVVKAGQTVAADDLVVKGRAEFFQPLGEEIEAATRAPGERRVTPGRAAPDVVVMSAARSRRSRARQDKVKAEQQTARDETARQDAEQDTGDAQPGDAGEVRDDGGAGG</sequence>
<reference evidence="2 3" key="1">
    <citation type="submission" date="2018-10" db="EMBL/GenBank/DDBJ databases">
        <title>Sequencing the genomes of 1000 actinobacteria strains.</title>
        <authorList>
            <person name="Klenk H.-P."/>
        </authorList>
    </citation>
    <scope>NUCLEOTIDE SEQUENCE [LARGE SCALE GENOMIC DNA]</scope>
    <source>
        <strain evidence="2 3">DSM 43800</strain>
    </source>
</reference>
<evidence type="ECO:0000313" key="2">
    <source>
        <dbReference type="EMBL" id="RKT49356.1"/>
    </source>
</evidence>
<dbReference type="OrthoDB" id="3700926at2"/>